<feature type="coiled-coil region" evidence="1">
    <location>
        <begin position="253"/>
        <end position="342"/>
    </location>
</feature>
<protein>
    <submittedName>
        <fullName evidence="3">Uncharacterized protein</fullName>
    </submittedName>
</protein>
<proteinExistence type="predicted"/>
<name>A0A366D028_9GAMM</name>
<sequence length="507" mass="57772">MPKWLIWTTLELTTLLLVGCITLVWLSYSLKKKISEQQASNEIESATDESHFHEDPKKEDQSYKHFAQYLDKQISHAAESIKPNTMEPHQINTLKIWGTVLRAERAIVLNQVSDNPKPILTRFLSSLLYALSTPKLQTTNPEDLNKNLKSMEEEFYQTSELLISKETLSKNQQRLNDDLRKSIDNAVAKLQRLKVKKNEQQRLQKEAEALKKRILRLEELQSQEASQANVVSIKANTTTKSSEQNRTASYKQIMSLNSLADRQQMVIDQLRNELEHSGQNASSEQAEEAQKVAVAKLERMSQESQSLIIQLEAELENSDLSIESLRQDIQSKDAKLAEMDRKLSSNNETVIGNLQTLSSNKKAALGSLKEGLSNAIESNSTNNLLEQEKDTHSLERLLQESETCVTLLAQELEMAEQSNNELQAKMDALILNNPDFGANSIPLKQEKERNRKLAQATTQLKEQLATHIGEKDYQELRVSYNKKSLEYDRLQLAYSDLEMKYLGTLNK</sequence>
<accession>A0A366D028</accession>
<evidence type="ECO:0000256" key="1">
    <source>
        <dbReference type="SAM" id="Coils"/>
    </source>
</evidence>
<keyword evidence="2" id="KW-0472">Membrane</keyword>
<dbReference type="OrthoDB" id="6094357at2"/>
<dbReference type="EMBL" id="QNRF01000005">
    <property type="protein sequence ID" value="RBO82859.1"/>
    <property type="molecule type" value="Genomic_DNA"/>
</dbReference>
<feature type="coiled-coil region" evidence="1">
    <location>
        <begin position="176"/>
        <end position="223"/>
    </location>
</feature>
<evidence type="ECO:0000313" key="4">
    <source>
        <dbReference type="Proteomes" id="UP000252086"/>
    </source>
</evidence>
<reference evidence="3 4" key="1">
    <citation type="submission" date="2018-06" db="EMBL/GenBank/DDBJ databases">
        <title>Genomic Encyclopedia of Type Strains, Phase III (KMG-III): the genomes of soil and plant-associated and newly described type strains.</title>
        <authorList>
            <person name="Whitman W."/>
        </authorList>
    </citation>
    <scope>NUCLEOTIDE SEQUENCE [LARGE SCALE GENOMIC DNA]</scope>
    <source>
        <strain evidence="3 4">CECT 7732</strain>
    </source>
</reference>
<dbReference type="Proteomes" id="UP000252086">
    <property type="component" value="Unassembled WGS sequence"/>
</dbReference>
<dbReference type="AlphaFoldDB" id="A0A366D028"/>
<evidence type="ECO:0000313" key="3">
    <source>
        <dbReference type="EMBL" id="RBO82859.1"/>
    </source>
</evidence>
<organism evidence="3 4">
    <name type="scientific">Marinomonas aquiplantarum</name>
    <dbReference type="NCBI Taxonomy" id="491951"/>
    <lineage>
        <taxon>Bacteria</taxon>
        <taxon>Pseudomonadati</taxon>
        <taxon>Pseudomonadota</taxon>
        <taxon>Gammaproteobacteria</taxon>
        <taxon>Oceanospirillales</taxon>
        <taxon>Oceanospirillaceae</taxon>
        <taxon>Marinomonas</taxon>
    </lineage>
</organism>
<evidence type="ECO:0000256" key="2">
    <source>
        <dbReference type="SAM" id="Phobius"/>
    </source>
</evidence>
<keyword evidence="4" id="KW-1185">Reference proteome</keyword>
<keyword evidence="2" id="KW-1133">Transmembrane helix</keyword>
<comment type="caution">
    <text evidence="3">The sequence shown here is derived from an EMBL/GenBank/DDBJ whole genome shotgun (WGS) entry which is preliminary data.</text>
</comment>
<keyword evidence="2" id="KW-0812">Transmembrane</keyword>
<keyword evidence="1" id="KW-0175">Coiled coil</keyword>
<feature type="transmembrane region" description="Helical" evidence="2">
    <location>
        <begin position="6"/>
        <end position="28"/>
    </location>
</feature>
<feature type="coiled-coil region" evidence="1">
    <location>
        <begin position="405"/>
        <end position="463"/>
    </location>
</feature>
<gene>
    <name evidence="3" type="ORF">DFP76_105333</name>
</gene>
<dbReference type="RefSeq" id="WP_113874802.1">
    <property type="nucleotide sequence ID" value="NZ_QNRF01000005.1"/>
</dbReference>